<dbReference type="NCBIfam" id="NF033788">
    <property type="entry name" value="HTH_metalloreg"/>
    <property type="match status" value="1"/>
</dbReference>
<dbReference type="Proteomes" id="UP000190395">
    <property type="component" value="Unassembled WGS sequence"/>
</dbReference>
<dbReference type="SMART" id="SM00418">
    <property type="entry name" value="HTH_ARSR"/>
    <property type="match status" value="1"/>
</dbReference>
<accession>A0A1T4MNM0</accession>
<gene>
    <name evidence="5" type="ORF">SAMN02745152_00934</name>
</gene>
<keyword evidence="3" id="KW-0804">Transcription</keyword>
<protein>
    <submittedName>
        <fullName evidence="5">DNA-binding transcriptional regulator, ArsR family</fullName>
    </submittedName>
</protein>
<proteinExistence type="predicted"/>
<dbReference type="CDD" id="cd00090">
    <property type="entry name" value="HTH_ARSR"/>
    <property type="match status" value="1"/>
</dbReference>
<dbReference type="InterPro" id="IPR051081">
    <property type="entry name" value="HTH_MetalResp_TranReg"/>
</dbReference>
<keyword evidence="6" id="KW-1185">Reference proteome</keyword>
<dbReference type="EMBL" id="FUXC01000004">
    <property type="protein sequence ID" value="SJZ68437.1"/>
    <property type="molecule type" value="Genomic_DNA"/>
</dbReference>
<dbReference type="InterPro" id="IPR036388">
    <property type="entry name" value="WH-like_DNA-bd_sf"/>
</dbReference>
<sequence length="133" mass="15154">MVEPNETEFKQKISIIRDQFEVCTPYLTTLSDPVRQKILLILAESGTDGMDVQDITAKISLSRPAISHHLKILKDAGMIISHKKGTQVYYFIYIYKALDKIMNLVNTVINLVKNIDMESIKEKAPWMLNSPSN</sequence>
<evidence type="ECO:0000256" key="1">
    <source>
        <dbReference type="ARBA" id="ARBA00023015"/>
    </source>
</evidence>
<dbReference type="Pfam" id="PF01022">
    <property type="entry name" value="HTH_5"/>
    <property type="match status" value="1"/>
</dbReference>
<evidence type="ECO:0000256" key="2">
    <source>
        <dbReference type="ARBA" id="ARBA00023125"/>
    </source>
</evidence>
<dbReference type="RefSeq" id="WP_200806548.1">
    <property type="nucleotide sequence ID" value="NZ_CAMEQG010000005.1"/>
</dbReference>
<dbReference type="InterPro" id="IPR036390">
    <property type="entry name" value="WH_DNA-bd_sf"/>
</dbReference>
<dbReference type="InterPro" id="IPR001845">
    <property type="entry name" value="HTH_ArsR_DNA-bd_dom"/>
</dbReference>
<dbReference type="PANTHER" id="PTHR33154">
    <property type="entry name" value="TRANSCRIPTIONAL REGULATOR, ARSR FAMILY"/>
    <property type="match status" value="1"/>
</dbReference>
<dbReference type="PROSITE" id="PS50987">
    <property type="entry name" value="HTH_ARSR_2"/>
    <property type="match status" value="1"/>
</dbReference>
<keyword evidence="2 5" id="KW-0238">DNA-binding</keyword>
<dbReference type="STRING" id="225004.SAMN02745152_00934"/>
<dbReference type="PRINTS" id="PR00778">
    <property type="entry name" value="HTHARSR"/>
</dbReference>
<evidence type="ECO:0000313" key="6">
    <source>
        <dbReference type="Proteomes" id="UP000190395"/>
    </source>
</evidence>
<dbReference type="AlphaFoldDB" id="A0A1T4MNM0"/>
<evidence type="ECO:0000313" key="5">
    <source>
        <dbReference type="EMBL" id="SJZ68437.1"/>
    </source>
</evidence>
<organism evidence="5 6">
    <name type="scientific">Treponema berlinense</name>
    <dbReference type="NCBI Taxonomy" id="225004"/>
    <lineage>
        <taxon>Bacteria</taxon>
        <taxon>Pseudomonadati</taxon>
        <taxon>Spirochaetota</taxon>
        <taxon>Spirochaetia</taxon>
        <taxon>Spirochaetales</taxon>
        <taxon>Treponemataceae</taxon>
        <taxon>Treponema</taxon>
    </lineage>
</organism>
<evidence type="ECO:0000259" key="4">
    <source>
        <dbReference type="PROSITE" id="PS50987"/>
    </source>
</evidence>
<dbReference type="GO" id="GO:0003700">
    <property type="term" value="F:DNA-binding transcription factor activity"/>
    <property type="evidence" value="ECO:0007669"/>
    <property type="project" value="InterPro"/>
</dbReference>
<feature type="domain" description="HTH arsR-type" evidence="4">
    <location>
        <begin position="15"/>
        <end position="116"/>
    </location>
</feature>
<dbReference type="GO" id="GO:0003677">
    <property type="term" value="F:DNA binding"/>
    <property type="evidence" value="ECO:0007669"/>
    <property type="project" value="UniProtKB-KW"/>
</dbReference>
<keyword evidence="1" id="KW-0805">Transcription regulation</keyword>
<dbReference type="SUPFAM" id="SSF46785">
    <property type="entry name" value="Winged helix' DNA-binding domain"/>
    <property type="match status" value="1"/>
</dbReference>
<name>A0A1T4MNM0_9SPIR</name>
<dbReference type="PANTHER" id="PTHR33154:SF18">
    <property type="entry name" value="ARSENICAL RESISTANCE OPERON REPRESSOR"/>
    <property type="match status" value="1"/>
</dbReference>
<evidence type="ECO:0000256" key="3">
    <source>
        <dbReference type="ARBA" id="ARBA00023163"/>
    </source>
</evidence>
<dbReference type="Gene3D" id="1.10.10.10">
    <property type="entry name" value="Winged helix-like DNA-binding domain superfamily/Winged helix DNA-binding domain"/>
    <property type="match status" value="1"/>
</dbReference>
<reference evidence="5 6" key="1">
    <citation type="submission" date="2017-02" db="EMBL/GenBank/DDBJ databases">
        <authorList>
            <person name="Peterson S.W."/>
        </authorList>
    </citation>
    <scope>NUCLEOTIDE SEQUENCE [LARGE SCALE GENOMIC DNA]</scope>
    <source>
        <strain evidence="5 6">ATCC BAA-909</strain>
    </source>
</reference>
<dbReference type="GeneID" id="303367188"/>
<dbReference type="InterPro" id="IPR011991">
    <property type="entry name" value="ArsR-like_HTH"/>
</dbReference>